<name>A0AAE9KYD0_9VIRU</name>
<dbReference type="EMBL" id="ON181431">
    <property type="protein sequence ID" value="UQV97406.1"/>
    <property type="molecule type" value="Genomic_RNA"/>
</dbReference>
<accession>A0AAE9KYD0</accession>
<keyword evidence="1" id="KW-1133">Transmembrane helix</keyword>
<evidence type="ECO:0000313" key="3">
    <source>
        <dbReference type="Proteomes" id="UP001248928"/>
    </source>
</evidence>
<proteinExistence type="predicted"/>
<evidence type="ECO:0000256" key="1">
    <source>
        <dbReference type="SAM" id="Phobius"/>
    </source>
</evidence>
<reference evidence="2 3" key="1">
    <citation type="submission" date="2022-03" db="EMBL/GenBank/DDBJ databases">
        <authorList>
            <person name="Liang X."/>
        </authorList>
    </citation>
    <scope>NUCLEOTIDE SEQUENCE [LARGE SCALE GENOMIC DNA]</scope>
    <source>
        <strain evidence="2">XF</strain>
    </source>
</reference>
<keyword evidence="1" id="KW-0812">Transmembrane</keyword>
<feature type="transmembrane region" description="Helical" evidence="1">
    <location>
        <begin position="584"/>
        <end position="602"/>
    </location>
</feature>
<sequence length="649" mass="74840">MKLISVFNCVIALVIILMSSKAVYNSVSDTTVTCVCKPDIKKMGKEYLVCFEGCPITPVNAKLYNVTCSYMEDITIIVCKNERYIATRPSIVIQGDYIWSTIVNRAWKLIAAIIVWLVMILMKLPSLCFFSLFNNILNRAVAKNLRTCSTCRTRYLFSHIDCPTPGFRHRTDYNLFFYILLVIIVSTTLVKADDNLYNYYKHGNSTEIQVVDKEHYEQDFDVGGYLYTITITNSHLEVDVVNVSEILMPVTHRLTHEHFSCDGEEGCKKECYARTGRNPMYTIRKAHDGFSCVMTNAVLCGLCESEMRSIGYKVTTTNIRPYIDITVKHGNKTEEIKIREFSHYIHEPYYVKPIEPFILESIDYFINGPNVYRGQICNMPSYGCFGPNYKKDGKSYALMVPKVLDPMTFDREIVLVHCIDPGNSDINSLEKTEFVYQNGVMIRPYEFGLISIGIPLVGKLIGDFCERPVIITDIAIQGCYDCQSGIEVKIYYTNPERCGQVKCKIGRVAYEYFVDVDSDHMTIHSFYDKEDVKITCNDYSKEAKLSHSKDTDYYKTNNEVHGSAPYEFNLLKHFPNIFMNFRTMSTTVILLLCTLYMVYNIFKHVHKHYSIIKYDRVLRMYKKKDTYDDLNDPIDEYTTSFTVETGEAQ</sequence>
<evidence type="ECO:0000313" key="2">
    <source>
        <dbReference type="EMBL" id="UQV97406.1"/>
    </source>
</evidence>
<feature type="transmembrane region" description="Helical" evidence="1">
    <location>
        <begin position="109"/>
        <end position="133"/>
    </location>
</feature>
<keyword evidence="1" id="KW-0472">Membrane</keyword>
<protein>
    <submittedName>
        <fullName evidence="2">Glycoprotein</fullName>
    </submittedName>
</protein>
<dbReference type="Proteomes" id="UP001248928">
    <property type="component" value="Genome"/>
</dbReference>
<feature type="transmembrane region" description="Helical" evidence="1">
    <location>
        <begin position="175"/>
        <end position="192"/>
    </location>
</feature>
<organism evidence="2 3">
    <name type="scientific">Pueraria lobata-associated emaravirus</name>
    <dbReference type="NCBI Taxonomy" id="2944626"/>
    <lineage>
        <taxon>Viruses</taxon>
        <taxon>Riboviria</taxon>
        <taxon>Orthornavirae</taxon>
        <taxon>Negarnaviricota</taxon>
        <taxon>Polyploviricotina</taxon>
        <taxon>Bunyaviricetes</taxon>
        <taxon>Elliovirales</taxon>
        <taxon>Fimoviridae</taxon>
        <taxon>Emaravirus</taxon>
        <taxon>Emaravirus kudzu</taxon>
    </lineage>
</organism>
<keyword evidence="3" id="KW-1185">Reference proteome</keyword>